<evidence type="ECO:0000313" key="2">
    <source>
        <dbReference type="Proteomes" id="UP000249218"/>
    </source>
</evidence>
<name>A0A2W1BIF1_HELAM</name>
<reference evidence="1 2" key="1">
    <citation type="journal article" date="2017" name="BMC Biol.">
        <title>Genomic innovations, transcriptional plasticity and gene loss underlying the evolution and divergence of two highly polyphagous and invasive Helicoverpa pest species.</title>
        <authorList>
            <person name="Pearce S.L."/>
            <person name="Clarke D.F."/>
            <person name="East P.D."/>
            <person name="Elfekih S."/>
            <person name="Gordon K.H."/>
            <person name="Jermiin L.S."/>
            <person name="McGaughran A."/>
            <person name="Oakeshott J.G."/>
            <person name="Papanikolaou A."/>
            <person name="Perera O.P."/>
            <person name="Rane R.V."/>
            <person name="Richards S."/>
            <person name="Tay W.T."/>
            <person name="Walsh T.K."/>
            <person name="Anderson A."/>
            <person name="Anderson C.J."/>
            <person name="Asgari S."/>
            <person name="Board P.G."/>
            <person name="Bretschneider A."/>
            <person name="Campbell P.M."/>
            <person name="Chertemps T."/>
            <person name="Christeller J.T."/>
            <person name="Coppin C.W."/>
            <person name="Downes S.J."/>
            <person name="Duan G."/>
            <person name="Farnsworth C.A."/>
            <person name="Good R.T."/>
            <person name="Han L.B."/>
            <person name="Han Y.C."/>
            <person name="Hatje K."/>
            <person name="Horne I."/>
            <person name="Huang Y.P."/>
            <person name="Hughes D.S."/>
            <person name="Jacquin-Joly E."/>
            <person name="James W."/>
            <person name="Jhangiani S."/>
            <person name="Kollmar M."/>
            <person name="Kuwar S.S."/>
            <person name="Li S."/>
            <person name="Liu N.Y."/>
            <person name="Maibeche M.T."/>
            <person name="Miller J.R."/>
            <person name="Montagne N."/>
            <person name="Perry T."/>
            <person name="Qu J."/>
            <person name="Song S.V."/>
            <person name="Sutton G.G."/>
            <person name="Vogel H."/>
            <person name="Walenz B.P."/>
            <person name="Xu W."/>
            <person name="Zhang H.J."/>
            <person name="Zou Z."/>
            <person name="Batterham P."/>
            <person name="Edwards O.R."/>
            <person name="Feyereisen R."/>
            <person name="Gibbs R.A."/>
            <person name="Heckel D.G."/>
            <person name="McGrath A."/>
            <person name="Robin C."/>
            <person name="Scherer S.E."/>
            <person name="Worley K.C."/>
            <person name="Wu Y.D."/>
        </authorList>
    </citation>
    <scope>NUCLEOTIDE SEQUENCE [LARGE SCALE GENOMIC DNA]</scope>
    <source>
        <strain evidence="1">Harm_GR_Male_#8</strain>
        <tissue evidence="1">Whole organism</tissue>
    </source>
</reference>
<keyword evidence="2" id="KW-1185">Reference proteome</keyword>
<gene>
    <name evidence="1" type="primary">HaOG207103</name>
    <name evidence="1" type="ORF">B5X24_HaOG207103</name>
</gene>
<evidence type="ECO:0000313" key="1">
    <source>
        <dbReference type="EMBL" id="PZC74839.1"/>
    </source>
</evidence>
<organism evidence="1 2">
    <name type="scientific">Helicoverpa armigera</name>
    <name type="common">Cotton bollworm</name>
    <name type="synonym">Heliothis armigera</name>
    <dbReference type="NCBI Taxonomy" id="29058"/>
    <lineage>
        <taxon>Eukaryota</taxon>
        <taxon>Metazoa</taxon>
        <taxon>Ecdysozoa</taxon>
        <taxon>Arthropoda</taxon>
        <taxon>Hexapoda</taxon>
        <taxon>Insecta</taxon>
        <taxon>Pterygota</taxon>
        <taxon>Neoptera</taxon>
        <taxon>Endopterygota</taxon>
        <taxon>Lepidoptera</taxon>
        <taxon>Glossata</taxon>
        <taxon>Ditrysia</taxon>
        <taxon>Noctuoidea</taxon>
        <taxon>Noctuidae</taxon>
        <taxon>Heliothinae</taxon>
        <taxon>Helicoverpa</taxon>
    </lineage>
</organism>
<sequence length="77" mass="8318">MGKVGPRYACAGWPGLPKWNGERSAFASGLGLWTATEAAVDRVYLLIPPRKFLSDCRSSVGHFVHSLFFAAIHNVAG</sequence>
<protein>
    <submittedName>
        <fullName evidence="1">Uncharacterized protein</fullName>
    </submittedName>
</protein>
<dbReference type="EMBL" id="KZ150024">
    <property type="protein sequence ID" value="PZC74839.1"/>
    <property type="molecule type" value="Genomic_DNA"/>
</dbReference>
<dbReference type="Proteomes" id="UP000249218">
    <property type="component" value="Unassembled WGS sequence"/>
</dbReference>
<accession>A0A2W1BIF1</accession>
<proteinExistence type="predicted"/>
<dbReference type="AlphaFoldDB" id="A0A2W1BIF1"/>